<dbReference type="PANTHER" id="PTHR35788">
    <property type="entry name" value="EXPORTED PROTEIN-RELATED"/>
    <property type="match status" value="1"/>
</dbReference>
<dbReference type="Proteomes" id="UP000312032">
    <property type="component" value="Unassembled WGS sequence"/>
</dbReference>
<dbReference type="Pfam" id="PF04294">
    <property type="entry name" value="VanW"/>
    <property type="match status" value="1"/>
</dbReference>
<comment type="caution">
    <text evidence="2">The sequence shown here is derived from an EMBL/GenBank/DDBJ whole genome shotgun (WGS) entry which is preliminary data.</text>
</comment>
<dbReference type="Pfam" id="PF12229">
    <property type="entry name" value="PG_binding_4"/>
    <property type="match status" value="2"/>
</dbReference>
<feature type="domain" description="YoaR-like putative peptidoglycan binding" evidence="1">
    <location>
        <begin position="76"/>
        <end position="174"/>
    </location>
</feature>
<gene>
    <name evidence="2" type="ORF">FHE74_09895</name>
</gene>
<protein>
    <recommendedName>
        <fullName evidence="1">YoaR-like putative peptidoglycan binding domain-containing protein</fullName>
    </recommendedName>
</protein>
<dbReference type="PANTHER" id="PTHR35788:SF1">
    <property type="entry name" value="EXPORTED PROTEIN"/>
    <property type="match status" value="1"/>
</dbReference>
<evidence type="ECO:0000313" key="2">
    <source>
        <dbReference type="EMBL" id="TNL95093.1"/>
    </source>
</evidence>
<organism evidence="2 3">
    <name type="scientific">Corynebacterium tapiri</name>
    <dbReference type="NCBI Taxonomy" id="1448266"/>
    <lineage>
        <taxon>Bacteria</taxon>
        <taxon>Bacillati</taxon>
        <taxon>Actinomycetota</taxon>
        <taxon>Actinomycetes</taxon>
        <taxon>Mycobacteriales</taxon>
        <taxon>Corynebacteriaceae</taxon>
        <taxon>Corynebacterium</taxon>
    </lineage>
</organism>
<name>A0A5C4U3G9_9CORY</name>
<dbReference type="OrthoDB" id="9813301at2"/>
<dbReference type="InterPro" id="IPR022029">
    <property type="entry name" value="YoaR-like_PG-bd"/>
</dbReference>
<sequence>MAIILGVFLGLVVVLGGLYAWDYANTKGNVPRGTTIGGVSVGGMKPAAAHDKLVRELGGVENEAVTVTAGEKTAQLVPAESGLSIDLEETVRRAGTEPANPLAKLRGLVSTTEIPVVSYVDEAALQPQLERVRGELSTDPINGGVVLEGGKVKTNKPVDGQTVDMQQLHSAVSDRWLDPQGVKVKPSPVAPAIGQEAVDAIAKGPAAKAVESPITVRGHQNVTGTIAPDRMGEVVSFPEHEGKLTPVVNTEAAQAILAEQLAASEVEGTNARVKSDGSITPHVDGEVVDWEATMAGFDKRALGEDAREFDATYKPQPAEYTTEEAQNATFNEVVGEFTTGEFSQSSGKNISVIAAQVNGAIVNPGETFSVNQFTGPRGTAQGYVEGGIIENGRAGKAVGGGISQFATTLYNAAYFAGMKDVAHTPHSYYISRYPAGREATIFDGAIDLVFKNTTQHPVKIVTEMGSDTITVKLMGVKTLDVQSINGGRWAQTSPQRQQISGSGCIPSSGIPGFTTSDTRIIRDLSGNELDRQTQTTVYDPQPIVTCTG</sequence>
<proteinExistence type="predicted"/>
<dbReference type="AlphaFoldDB" id="A0A5C4U3G9"/>
<dbReference type="InterPro" id="IPR052913">
    <property type="entry name" value="Glycopeptide_resist_protein"/>
</dbReference>
<evidence type="ECO:0000313" key="3">
    <source>
        <dbReference type="Proteomes" id="UP000312032"/>
    </source>
</evidence>
<evidence type="ECO:0000259" key="1">
    <source>
        <dbReference type="Pfam" id="PF12229"/>
    </source>
</evidence>
<dbReference type="InterPro" id="IPR007391">
    <property type="entry name" value="Vancomycin_resist_VanW"/>
</dbReference>
<keyword evidence="3" id="KW-1185">Reference proteome</keyword>
<reference evidence="2 3" key="1">
    <citation type="submission" date="2019-06" db="EMBL/GenBank/DDBJ databases">
        <authorList>
            <person name="Li J."/>
        </authorList>
    </citation>
    <scope>NUCLEOTIDE SEQUENCE [LARGE SCALE GENOMIC DNA]</scope>
    <source>
        <strain evidence="2 3">LMG 28165</strain>
    </source>
</reference>
<accession>A0A5C4U3G9</accession>
<dbReference type="EMBL" id="VDHJ01000016">
    <property type="protein sequence ID" value="TNL95093.1"/>
    <property type="molecule type" value="Genomic_DNA"/>
</dbReference>
<feature type="domain" description="YoaR-like putative peptidoglycan binding" evidence="1">
    <location>
        <begin position="240"/>
        <end position="308"/>
    </location>
</feature>